<sequence length="50" mass="5885">MKVSAHDKITTILSMTKMSLEFLIGWRMTMEWFLPGRPFVWFTGSVNFQS</sequence>
<evidence type="ECO:0000313" key="4">
    <source>
        <dbReference type="Proteomes" id="UP000254230"/>
    </source>
</evidence>
<reference evidence="1 3" key="1">
    <citation type="submission" date="2015-11" db="EMBL/GenBank/DDBJ databases">
        <title>Genomic analysis of 38 Legionella species identifies large and diverse effector repertoires.</title>
        <authorList>
            <person name="Burstein D."/>
            <person name="Amaro F."/>
            <person name="Zusman T."/>
            <person name="Lifshitz Z."/>
            <person name="Cohen O."/>
            <person name="Gilbert J.A."/>
            <person name="Pupko T."/>
            <person name="Shuman H.A."/>
            <person name="Segal G."/>
        </authorList>
    </citation>
    <scope>NUCLEOTIDE SEQUENCE [LARGE SCALE GENOMIC DNA]</scope>
    <source>
        <strain evidence="1 3">ATCC 49507</strain>
    </source>
</reference>
<reference evidence="2 4" key="2">
    <citation type="submission" date="2018-06" db="EMBL/GenBank/DDBJ databases">
        <authorList>
            <consortium name="Pathogen Informatics"/>
            <person name="Doyle S."/>
        </authorList>
    </citation>
    <scope>NUCLEOTIDE SEQUENCE [LARGE SCALE GENOMIC DNA]</scope>
    <source>
        <strain evidence="2 4">NCTC12376</strain>
    </source>
</reference>
<evidence type="ECO:0000313" key="2">
    <source>
        <dbReference type="EMBL" id="STY18432.1"/>
    </source>
</evidence>
<dbReference type="EMBL" id="UGOW01000001">
    <property type="protein sequence ID" value="STY18432.1"/>
    <property type="molecule type" value="Genomic_DNA"/>
</dbReference>
<accession>A0A378KV38</accession>
<gene>
    <name evidence="1" type="ORF">Lqua_2632</name>
    <name evidence="2" type="ORF">NCTC12376_02251</name>
</gene>
<dbReference type="Proteomes" id="UP000054639">
    <property type="component" value="Unassembled WGS sequence"/>
</dbReference>
<dbReference type="AlphaFoldDB" id="A0A378KV38"/>
<name>A0A378KV38_9GAMM</name>
<proteinExistence type="predicted"/>
<evidence type="ECO:0000313" key="3">
    <source>
        <dbReference type="Proteomes" id="UP000054639"/>
    </source>
</evidence>
<dbReference type="Proteomes" id="UP000254230">
    <property type="component" value="Unassembled WGS sequence"/>
</dbReference>
<dbReference type="STRING" id="45072.Lqua_2632"/>
<organism evidence="2 4">
    <name type="scientific">Legionella quateirensis</name>
    <dbReference type="NCBI Taxonomy" id="45072"/>
    <lineage>
        <taxon>Bacteria</taxon>
        <taxon>Pseudomonadati</taxon>
        <taxon>Pseudomonadota</taxon>
        <taxon>Gammaproteobacteria</taxon>
        <taxon>Legionellales</taxon>
        <taxon>Legionellaceae</taxon>
        <taxon>Legionella</taxon>
    </lineage>
</organism>
<protein>
    <submittedName>
        <fullName evidence="2">Uncharacterized protein</fullName>
    </submittedName>
</protein>
<evidence type="ECO:0000313" key="1">
    <source>
        <dbReference type="EMBL" id="KTD45171.1"/>
    </source>
</evidence>
<keyword evidence="3" id="KW-1185">Reference proteome</keyword>
<dbReference type="EMBL" id="LNYR01000036">
    <property type="protein sequence ID" value="KTD45171.1"/>
    <property type="molecule type" value="Genomic_DNA"/>
</dbReference>